<evidence type="ECO:0000313" key="7">
    <source>
        <dbReference type="EMBL" id="KRN32872.1"/>
    </source>
</evidence>
<dbReference type="EMBL" id="JQAT01000002">
    <property type="protein sequence ID" value="KRN28718.1"/>
    <property type="molecule type" value="Genomic_DNA"/>
</dbReference>
<comment type="caution">
    <text evidence="7">The sequence shown here is derived from an EMBL/GenBank/DDBJ whole genome shotgun (WGS) entry which is preliminary data.</text>
</comment>
<dbReference type="PRINTS" id="PR00039">
    <property type="entry name" value="HTHLYSR"/>
</dbReference>
<organism evidence="7 8">
    <name type="scientific">Lactobacillus selangorensis</name>
    <dbReference type="NCBI Taxonomy" id="81857"/>
    <lineage>
        <taxon>Bacteria</taxon>
        <taxon>Bacillati</taxon>
        <taxon>Bacillota</taxon>
        <taxon>Bacilli</taxon>
        <taxon>Lactobacillales</taxon>
        <taxon>Lactobacillaceae</taxon>
        <taxon>Lactobacillus</taxon>
    </lineage>
</organism>
<evidence type="ECO:0000259" key="5">
    <source>
        <dbReference type="PROSITE" id="PS50931"/>
    </source>
</evidence>
<dbReference type="Gene3D" id="1.10.10.10">
    <property type="entry name" value="Winged helix-like DNA-binding domain superfamily/Winged helix DNA-binding domain"/>
    <property type="match status" value="1"/>
</dbReference>
<dbReference type="InterPro" id="IPR036388">
    <property type="entry name" value="WH-like_DNA-bd_sf"/>
</dbReference>
<evidence type="ECO:0000256" key="1">
    <source>
        <dbReference type="ARBA" id="ARBA00009437"/>
    </source>
</evidence>
<evidence type="ECO:0000313" key="6">
    <source>
        <dbReference type="EMBL" id="KRN28718.1"/>
    </source>
</evidence>
<keyword evidence="3" id="KW-0238">DNA-binding</keyword>
<dbReference type="Pfam" id="PF00126">
    <property type="entry name" value="HTH_1"/>
    <property type="match status" value="1"/>
</dbReference>
<dbReference type="STRING" id="81857.IV38_GL000922"/>
<dbReference type="PROSITE" id="PS50931">
    <property type="entry name" value="HTH_LYSR"/>
    <property type="match status" value="1"/>
</dbReference>
<dbReference type="SUPFAM" id="SSF46785">
    <property type="entry name" value="Winged helix' DNA-binding domain"/>
    <property type="match status" value="1"/>
</dbReference>
<dbReference type="PANTHER" id="PTHR30346:SF28">
    <property type="entry name" value="HTH-TYPE TRANSCRIPTIONAL REGULATOR CYNR"/>
    <property type="match status" value="1"/>
</dbReference>
<evidence type="ECO:0000313" key="8">
    <source>
        <dbReference type="Proteomes" id="UP000051645"/>
    </source>
</evidence>
<dbReference type="InterPro" id="IPR000847">
    <property type="entry name" value="LysR_HTH_N"/>
</dbReference>
<evidence type="ECO:0000256" key="3">
    <source>
        <dbReference type="ARBA" id="ARBA00023125"/>
    </source>
</evidence>
<evidence type="ECO:0000256" key="2">
    <source>
        <dbReference type="ARBA" id="ARBA00023015"/>
    </source>
</evidence>
<dbReference type="EMBL" id="JQAZ01000002">
    <property type="protein sequence ID" value="KRN32872.1"/>
    <property type="molecule type" value="Genomic_DNA"/>
</dbReference>
<evidence type="ECO:0000256" key="4">
    <source>
        <dbReference type="ARBA" id="ARBA00023163"/>
    </source>
</evidence>
<dbReference type="RefSeq" id="WP_057769109.1">
    <property type="nucleotide sequence ID" value="NZ_JQAT01000002.1"/>
</dbReference>
<comment type="similarity">
    <text evidence="1">Belongs to the LysR transcriptional regulatory family.</text>
</comment>
<dbReference type="AlphaFoldDB" id="A0A0R2FXL0"/>
<dbReference type="Proteomes" id="UP000051751">
    <property type="component" value="Unassembled WGS sequence"/>
</dbReference>
<protein>
    <submittedName>
        <fullName evidence="7">LysR family transcriptional regulator</fullName>
    </submittedName>
</protein>
<dbReference type="OrthoDB" id="79118at2"/>
<keyword evidence="2" id="KW-0805">Transcription regulation</keyword>
<accession>A0A0R2FXL0</accession>
<reference evidence="8 9" key="1">
    <citation type="journal article" date="2015" name="Genome Announc.">
        <title>Expanding the biotechnology potential of lactobacilli through comparative genomics of 213 strains and associated genera.</title>
        <authorList>
            <person name="Sun Z."/>
            <person name="Harris H.M."/>
            <person name="McCann A."/>
            <person name="Guo C."/>
            <person name="Argimon S."/>
            <person name="Zhang W."/>
            <person name="Yang X."/>
            <person name="Jeffery I.B."/>
            <person name="Cooney J.C."/>
            <person name="Kagawa T.F."/>
            <person name="Liu W."/>
            <person name="Song Y."/>
            <person name="Salvetti E."/>
            <person name="Wrobel A."/>
            <person name="Rasinkangas P."/>
            <person name="Parkhill J."/>
            <person name="Rea M.C."/>
            <person name="O'Sullivan O."/>
            <person name="Ritari J."/>
            <person name="Douillard F.P."/>
            <person name="Paul Ross R."/>
            <person name="Yang R."/>
            <person name="Briner A.E."/>
            <person name="Felis G.E."/>
            <person name="de Vos W.M."/>
            <person name="Barrangou R."/>
            <person name="Klaenhammer T.R."/>
            <person name="Caufield P.W."/>
            <person name="Cui Y."/>
            <person name="Zhang H."/>
            <person name="O'Toole P.W."/>
        </authorList>
    </citation>
    <scope>NUCLEOTIDE SEQUENCE [LARGE SCALE GENOMIC DNA]</scope>
    <source>
        <strain evidence="6 9">ATCC BAA-66</strain>
        <strain evidence="7 8">DSM 13344</strain>
    </source>
</reference>
<dbReference type="PANTHER" id="PTHR30346">
    <property type="entry name" value="TRANSCRIPTIONAL DUAL REGULATOR HCAR-RELATED"/>
    <property type="match status" value="1"/>
</dbReference>
<gene>
    <name evidence="6" type="ORF">IV38_GL000922</name>
    <name evidence="7" type="ORF">IV40_GL000931</name>
</gene>
<dbReference type="PATRIC" id="fig|81857.3.peg.925"/>
<dbReference type="GO" id="GO:0003677">
    <property type="term" value="F:DNA binding"/>
    <property type="evidence" value="ECO:0007669"/>
    <property type="project" value="UniProtKB-KW"/>
</dbReference>
<dbReference type="GO" id="GO:0032993">
    <property type="term" value="C:protein-DNA complex"/>
    <property type="evidence" value="ECO:0007669"/>
    <property type="project" value="TreeGrafter"/>
</dbReference>
<evidence type="ECO:0000313" key="9">
    <source>
        <dbReference type="Proteomes" id="UP000051751"/>
    </source>
</evidence>
<dbReference type="InterPro" id="IPR036390">
    <property type="entry name" value="WH_DNA-bd_sf"/>
</dbReference>
<dbReference type="Proteomes" id="UP000051645">
    <property type="component" value="Unassembled WGS sequence"/>
</dbReference>
<sequence>MIENYLWTELAAFAQYHTLAKTADALHVTQPTVTRGLKKLEAELNVPLFDRQPNRIILTETGELAVKEAQKLLAAQTEAVTKIQNYARSQQILKVGATIPGPLILFHYFQAQLPANVQINRDLLEADIVPLLDQNQYTVILSDQEIFTDTVESRFLGTEDLTVNLNQFMYLANQPSVQFAELKGLSFLVLADIGPWNDIIKTNIPGAKFLYQQQADTFSELTKYSDFPFFSTNLSRFDPDFSKRLNEDDNRVAIPIADASAKMPVYANYLKRQKNSVAPLLKLAVHQWPAAK</sequence>
<keyword evidence="8" id="KW-1185">Reference proteome</keyword>
<keyword evidence="4" id="KW-0804">Transcription</keyword>
<feature type="domain" description="HTH lysR-type" evidence="5">
    <location>
        <begin position="1"/>
        <end position="59"/>
    </location>
</feature>
<proteinExistence type="inferred from homology"/>
<dbReference type="GO" id="GO:0003700">
    <property type="term" value="F:DNA-binding transcription factor activity"/>
    <property type="evidence" value="ECO:0007669"/>
    <property type="project" value="InterPro"/>
</dbReference>
<name>A0A0R2FXL0_9LACO</name>